<gene>
    <name evidence="6" type="ORF">SAMN04487966_1028</name>
</gene>
<reference evidence="6 7" key="1">
    <citation type="submission" date="2016-10" db="EMBL/GenBank/DDBJ databases">
        <authorList>
            <person name="de Groot N.N."/>
        </authorList>
    </citation>
    <scope>NUCLEOTIDE SEQUENCE [LARGE SCALE GENOMIC DNA]</scope>
    <source>
        <strain evidence="6 7">CGMCC 1.7054</strain>
    </source>
</reference>
<dbReference type="Gene3D" id="3.90.870.10">
    <property type="entry name" value="DHBP synthase"/>
    <property type="match status" value="1"/>
</dbReference>
<dbReference type="RefSeq" id="WP_177227805.1">
    <property type="nucleotide sequence ID" value="NZ_FPCG01000002.1"/>
</dbReference>
<evidence type="ECO:0000256" key="1">
    <source>
        <dbReference type="ARBA" id="ARBA00002284"/>
    </source>
</evidence>
<dbReference type="NCBIfam" id="TIGR00506">
    <property type="entry name" value="ribB"/>
    <property type="match status" value="1"/>
</dbReference>
<keyword evidence="7" id="KW-1185">Reference proteome</keyword>
<name>A0A1I7MFS3_9MICC</name>
<comment type="pathway">
    <text evidence="2 5">Cofactor biosynthesis; riboflavin biosynthesis; 2-hydroxy-3-oxobutyl phosphate from D-ribulose 5-phosphate: step 1/1.</text>
</comment>
<dbReference type="STRING" id="574650.SAMN04487966_1028"/>
<organism evidence="6 7">
    <name type="scientific">Micrococcus terreus</name>
    <dbReference type="NCBI Taxonomy" id="574650"/>
    <lineage>
        <taxon>Bacteria</taxon>
        <taxon>Bacillati</taxon>
        <taxon>Actinomycetota</taxon>
        <taxon>Actinomycetes</taxon>
        <taxon>Micrococcales</taxon>
        <taxon>Micrococcaceae</taxon>
        <taxon>Micrococcus</taxon>
    </lineage>
</organism>
<evidence type="ECO:0000313" key="7">
    <source>
        <dbReference type="Proteomes" id="UP000198881"/>
    </source>
</evidence>
<dbReference type="UniPathway" id="UPA00275">
    <property type="reaction ID" value="UER00399"/>
</dbReference>
<dbReference type="InterPro" id="IPR017945">
    <property type="entry name" value="DHBP_synth_RibB-like_a/b_dom"/>
</dbReference>
<dbReference type="GO" id="GO:0009231">
    <property type="term" value="P:riboflavin biosynthetic process"/>
    <property type="evidence" value="ECO:0007669"/>
    <property type="project" value="UniProtKB-UniPathway"/>
</dbReference>
<keyword evidence="3 5" id="KW-0686">Riboflavin biosynthesis</keyword>
<dbReference type="EC" id="4.1.99.12" evidence="5"/>
<comment type="function">
    <text evidence="1 5">Catalyzes the conversion of D-ribulose 5-phosphate to formate and 3,4-dihydroxy-2-butanone 4-phosphate.</text>
</comment>
<comment type="subunit">
    <text evidence="5">Homodimer.</text>
</comment>
<dbReference type="GO" id="GO:0008686">
    <property type="term" value="F:3,4-dihydroxy-2-butanone-4-phosphate synthase activity"/>
    <property type="evidence" value="ECO:0007669"/>
    <property type="project" value="UniProtKB-EC"/>
</dbReference>
<evidence type="ECO:0000313" key="6">
    <source>
        <dbReference type="EMBL" id="SFV20776.1"/>
    </source>
</evidence>
<dbReference type="PANTHER" id="PTHR21327">
    <property type="entry name" value="GTP CYCLOHYDROLASE II-RELATED"/>
    <property type="match status" value="1"/>
</dbReference>
<dbReference type="AlphaFoldDB" id="A0A1I7MFS3"/>
<dbReference type="Proteomes" id="UP000198881">
    <property type="component" value="Unassembled WGS sequence"/>
</dbReference>
<protein>
    <recommendedName>
        <fullName evidence="5">3,4-dihydroxy-2-butanone 4-phosphate synthase</fullName>
        <shortName evidence="5">DHBP synthase</shortName>
        <ecNumber evidence="5">4.1.99.12</ecNumber>
    </recommendedName>
</protein>
<dbReference type="GO" id="GO:0046872">
    <property type="term" value="F:metal ion binding"/>
    <property type="evidence" value="ECO:0007669"/>
    <property type="project" value="UniProtKB-KW"/>
</dbReference>
<dbReference type="SUPFAM" id="SSF55821">
    <property type="entry name" value="YrdC/RibB"/>
    <property type="match status" value="1"/>
</dbReference>
<dbReference type="PANTHER" id="PTHR21327:SF18">
    <property type="entry name" value="3,4-DIHYDROXY-2-BUTANONE 4-PHOSPHATE SYNTHASE"/>
    <property type="match status" value="1"/>
</dbReference>
<comment type="cofactor">
    <cofactor evidence="5">
        <name>Mg(2+)</name>
        <dbReference type="ChEBI" id="CHEBI:18420"/>
    </cofactor>
    <cofactor evidence="5">
        <name>Mn(2+)</name>
        <dbReference type="ChEBI" id="CHEBI:29035"/>
    </cofactor>
    <text evidence="5">Binds 2 divalent metal cations per subunit. Magnesium or manganese.</text>
</comment>
<comment type="similarity">
    <text evidence="5">Belongs to the DHBP synthase family.</text>
</comment>
<keyword evidence="4 5" id="KW-0479">Metal-binding</keyword>
<proteinExistence type="inferred from homology"/>
<sequence>MDAVRLDAIEDAILALAAGGAVVVVDDADRENEGDLVFAADAATPDLVAFTVRHTSGVLCAALPGETADRLDLPPMTLVNDDPKQTAYTVTCDASSGITTGISAADRAVTLQALASPRSGPSSFTRPGHVFPLRAVPGGVRERRGHTEASVELCRLAGRESVGVIAELVHDSGEMMRLPALREFSDTHRLPLVSIEDLSRHLDQTTPSDHRTAEAGVTR</sequence>
<evidence type="ECO:0000256" key="4">
    <source>
        <dbReference type="ARBA" id="ARBA00022723"/>
    </source>
</evidence>
<keyword evidence="5" id="KW-0464">Manganese</keyword>
<dbReference type="EMBL" id="FPCG01000002">
    <property type="protein sequence ID" value="SFV20776.1"/>
    <property type="molecule type" value="Genomic_DNA"/>
</dbReference>
<dbReference type="Pfam" id="PF00926">
    <property type="entry name" value="DHBP_synthase"/>
    <property type="match status" value="1"/>
</dbReference>
<comment type="catalytic activity">
    <reaction evidence="5">
        <text>D-ribulose 5-phosphate = (2S)-2-hydroxy-3-oxobutyl phosphate + formate + H(+)</text>
        <dbReference type="Rhea" id="RHEA:18457"/>
        <dbReference type="ChEBI" id="CHEBI:15378"/>
        <dbReference type="ChEBI" id="CHEBI:15740"/>
        <dbReference type="ChEBI" id="CHEBI:58121"/>
        <dbReference type="ChEBI" id="CHEBI:58830"/>
        <dbReference type="EC" id="4.1.99.12"/>
    </reaction>
</comment>
<evidence type="ECO:0000256" key="3">
    <source>
        <dbReference type="ARBA" id="ARBA00022619"/>
    </source>
</evidence>
<accession>A0A1I7MFS3</accession>
<keyword evidence="5" id="KW-0456">Lyase</keyword>
<evidence type="ECO:0000256" key="5">
    <source>
        <dbReference type="RuleBase" id="RU003843"/>
    </source>
</evidence>
<keyword evidence="5" id="KW-0460">Magnesium</keyword>
<dbReference type="GO" id="GO:0005829">
    <property type="term" value="C:cytosol"/>
    <property type="evidence" value="ECO:0007669"/>
    <property type="project" value="TreeGrafter"/>
</dbReference>
<dbReference type="InterPro" id="IPR000422">
    <property type="entry name" value="DHBP_synthase_RibB"/>
</dbReference>
<evidence type="ECO:0000256" key="2">
    <source>
        <dbReference type="ARBA" id="ARBA00004904"/>
    </source>
</evidence>